<feature type="transmembrane region" description="Helical" evidence="1">
    <location>
        <begin position="29"/>
        <end position="51"/>
    </location>
</feature>
<reference evidence="2" key="1">
    <citation type="journal article" date="2012" name="PLoS ONE">
        <title>Gene sets for utilization of primary and secondary nutrition supplies in the distal gut of endangered iberian lynx.</title>
        <authorList>
            <person name="Alcaide M."/>
            <person name="Messina E."/>
            <person name="Richter M."/>
            <person name="Bargiela R."/>
            <person name="Peplies J."/>
            <person name="Huws S.A."/>
            <person name="Newbold C.J."/>
            <person name="Golyshin P.N."/>
            <person name="Simon M.A."/>
            <person name="Lopez G."/>
            <person name="Yakimov M.M."/>
            <person name="Ferrer M."/>
        </authorList>
    </citation>
    <scope>NUCLEOTIDE SEQUENCE</scope>
</reference>
<protein>
    <submittedName>
        <fullName evidence="2">Membrane protein</fullName>
    </submittedName>
</protein>
<organism evidence="2">
    <name type="scientific">gut metagenome</name>
    <dbReference type="NCBI Taxonomy" id="749906"/>
    <lineage>
        <taxon>unclassified sequences</taxon>
        <taxon>metagenomes</taxon>
        <taxon>organismal metagenomes</taxon>
    </lineage>
</organism>
<comment type="caution">
    <text evidence="2">The sequence shown here is derived from an EMBL/GenBank/DDBJ whole genome shotgun (WGS) entry which is preliminary data.</text>
</comment>
<keyword evidence="1" id="KW-0472">Membrane</keyword>
<evidence type="ECO:0000313" key="2">
    <source>
        <dbReference type="EMBL" id="EJX06784.1"/>
    </source>
</evidence>
<dbReference type="AlphaFoldDB" id="J9GI41"/>
<accession>J9GI41</accession>
<evidence type="ECO:0000256" key="1">
    <source>
        <dbReference type="SAM" id="Phobius"/>
    </source>
</evidence>
<keyword evidence="1" id="KW-1133">Transmembrane helix</keyword>
<keyword evidence="1" id="KW-0812">Transmembrane</keyword>
<sequence>MLFEKDSFDVVRKDSFHPLRVSRFLRRRIIYIIYILYYNYIVIYIYCAFLKKSEMPIFPLFCLFFSLAKNVILLVFKFLSSSLIPILTFLPCGFAKL</sequence>
<dbReference type="EMBL" id="AMCI01001062">
    <property type="protein sequence ID" value="EJX06784.1"/>
    <property type="molecule type" value="Genomic_DNA"/>
</dbReference>
<name>J9GI41_9ZZZZ</name>
<proteinExistence type="predicted"/>
<gene>
    <name evidence="2" type="ORF">EVA_05117</name>
</gene>
<feature type="transmembrane region" description="Helical" evidence="1">
    <location>
        <begin position="57"/>
        <end position="76"/>
    </location>
</feature>